<dbReference type="InterPro" id="IPR013087">
    <property type="entry name" value="Znf_C2H2_type"/>
</dbReference>
<dbReference type="NCBIfam" id="TIGR00879">
    <property type="entry name" value="SP"/>
    <property type="match status" value="1"/>
</dbReference>
<comment type="catalytic activity">
    <reaction evidence="7">
        <text>myo-inositol(out) + H(+)(out) = myo-inositol(in) + H(+)(in)</text>
        <dbReference type="Rhea" id="RHEA:60364"/>
        <dbReference type="ChEBI" id="CHEBI:15378"/>
        <dbReference type="ChEBI" id="CHEBI:17268"/>
    </reaction>
</comment>
<dbReference type="GO" id="GO:0015798">
    <property type="term" value="P:myo-inositol transport"/>
    <property type="evidence" value="ECO:0007669"/>
    <property type="project" value="UniProtKB-ARBA"/>
</dbReference>
<feature type="transmembrane region" description="Helical" evidence="10">
    <location>
        <begin position="645"/>
        <end position="664"/>
    </location>
</feature>
<comment type="subcellular location">
    <subcellularLocation>
        <location evidence="1">Membrane</location>
        <topology evidence="1">Multi-pass membrane protein</topology>
    </subcellularLocation>
</comment>
<dbReference type="AlphaFoldDB" id="A0A9P6T3Q5"/>
<feature type="compositionally biased region" description="Polar residues" evidence="9">
    <location>
        <begin position="129"/>
        <end position="141"/>
    </location>
</feature>
<feature type="transmembrane region" description="Helical" evidence="10">
    <location>
        <begin position="581"/>
        <end position="602"/>
    </location>
</feature>
<dbReference type="SMART" id="SM00355">
    <property type="entry name" value="ZnF_C2H2"/>
    <property type="match status" value="2"/>
</dbReference>
<feature type="compositionally biased region" description="Pro residues" evidence="9">
    <location>
        <begin position="348"/>
        <end position="357"/>
    </location>
</feature>
<accession>A0A9P6T3Q5</accession>
<feature type="transmembrane region" description="Helical" evidence="10">
    <location>
        <begin position="768"/>
        <end position="786"/>
    </location>
</feature>
<feature type="transmembrane region" description="Helical" evidence="10">
    <location>
        <begin position="486"/>
        <end position="508"/>
    </location>
</feature>
<feature type="domain" description="Major facilitator superfamily (MFS) profile" evidence="12">
    <location>
        <begin position="490"/>
        <end position="937"/>
    </location>
</feature>
<dbReference type="InterPro" id="IPR005828">
    <property type="entry name" value="MFS_sugar_transport-like"/>
</dbReference>
<dbReference type="GO" id="GO:0015791">
    <property type="term" value="P:polyol transmembrane transport"/>
    <property type="evidence" value="ECO:0007669"/>
    <property type="project" value="UniProtKB-ARBA"/>
</dbReference>
<feature type="transmembrane region" description="Helical" evidence="10">
    <location>
        <begin position="556"/>
        <end position="575"/>
    </location>
</feature>
<dbReference type="Pfam" id="PF00096">
    <property type="entry name" value="zf-C2H2"/>
    <property type="match status" value="2"/>
</dbReference>
<keyword evidence="4 10" id="KW-0812">Transmembrane</keyword>
<keyword evidence="5 10" id="KW-1133">Transmembrane helix</keyword>
<evidence type="ECO:0000256" key="4">
    <source>
        <dbReference type="ARBA" id="ARBA00022692"/>
    </source>
</evidence>
<dbReference type="EMBL" id="JAAAID010000096">
    <property type="protein sequence ID" value="KAG0022618.1"/>
    <property type="molecule type" value="Genomic_DNA"/>
</dbReference>
<keyword evidence="14" id="KW-1185">Reference proteome</keyword>
<evidence type="ECO:0000256" key="1">
    <source>
        <dbReference type="ARBA" id="ARBA00004141"/>
    </source>
</evidence>
<dbReference type="InterPro" id="IPR036236">
    <property type="entry name" value="Znf_C2H2_sf"/>
</dbReference>
<dbReference type="Proteomes" id="UP000703661">
    <property type="component" value="Unassembled WGS sequence"/>
</dbReference>
<name>A0A9P6T3Q5_9FUNG</name>
<organism evidence="13 14">
    <name type="scientific">Entomortierella chlamydospora</name>
    <dbReference type="NCBI Taxonomy" id="101097"/>
    <lineage>
        <taxon>Eukaryota</taxon>
        <taxon>Fungi</taxon>
        <taxon>Fungi incertae sedis</taxon>
        <taxon>Mucoromycota</taxon>
        <taxon>Mortierellomycotina</taxon>
        <taxon>Mortierellomycetes</taxon>
        <taxon>Mortierellales</taxon>
        <taxon>Mortierellaceae</taxon>
        <taxon>Entomortierella</taxon>
    </lineage>
</organism>
<dbReference type="PROSITE" id="PS50157">
    <property type="entry name" value="ZINC_FINGER_C2H2_2"/>
    <property type="match status" value="2"/>
</dbReference>
<feature type="transmembrane region" description="Helical" evidence="10">
    <location>
        <begin position="614"/>
        <end position="633"/>
    </location>
</feature>
<keyword evidence="6 10" id="KW-0472">Membrane</keyword>
<evidence type="ECO:0000256" key="7">
    <source>
        <dbReference type="ARBA" id="ARBA00049119"/>
    </source>
</evidence>
<feature type="compositionally biased region" description="Low complexity" evidence="9">
    <location>
        <begin position="105"/>
        <end position="116"/>
    </location>
</feature>
<feature type="region of interest" description="Disordered" evidence="9">
    <location>
        <begin position="342"/>
        <end position="361"/>
    </location>
</feature>
<evidence type="ECO:0000259" key="11">
    <source>
        <dbReference type="PROSITE" id="PS50157"/>
    </source>
</evidence>
<feature type="domain" description="C2H2-type" evidence="11">
    <location>
        <begin position="294"/>
        <end position="321"/>
    </location>
</feature>
<evidence type="ECO:0000256" key="6">
    <source>
        <dbReference type="ARBA" id="ARBA00023136"/>
    </source>
</evidence>
<dbReference type="PANTHER" id="PTHR48020">
    <property type="entry name" value="PROTON MYO-INOSITOL COTRANSPORTER"/>
    <property type="match status" value="1"/>
</dbReference>
<dbReference type="InterPro" id="IPR050814">
    <property type="entry name" value="Myo-inositol_Transporter"/>
</dbReference>
<dbReference type="GO" id="GO:0022857">
    <property type="term" value="F:transmembrane transporter activity"/>
    <property type="evidence" value="ECO:0007669"/>
    <property type="project" value="InterPro"/>
</dbReference>
<feature type="compositionally biased region" description="Low complexity" evidence="9">
    <location>
        <begin position="160"/>
        <end position="176"/>
    </location>
</feature>
<feature type="domain" description="C2H2-type" evidence="11">
    <location>
        <begin position="322"/>
        <end position="350"/>
    </location>
</feature>
<evidence type="ECO:0000259" key="12">
    <source>
        <dbReference type="PROSITE" id="PS50850"/>
    </source>
</evidence>
<dbReference type="PANTHER" id="PTHR48020:SF12">
    <property type="entry name" value="PROTON MYO-INOSITOL COTRANSPORTER"/>
    <property type="match status" value="1"/>
</dbReference>
<evidence type="ECO:0000256" key="5">
    <source>
        <dbReference type="ARBA" id="ARBA00022989"/>
    </source>
</evidence>
<proteinExistence type="inferred from homology"/>
<keyword evidence="8" id="KW-0862">Zinc</keyword>
<sequence>MAMSSAFGLGTHNEEAIKCEFFQSNHVTSSLPDNVQSIIGGVNTSTDVKFSMSSPTIPMAVIKRESPPPTVLGNQTQEIDIKASLGATTSPRSFPSYQNFGDYEGSLESSSYSSSSDRSDSQERELKHSPNSSLPSILQDFQSPSSSSNSQPRRKARPKSMIVSSTSMSSPSLLSPSISMQPYISPFHNDSMSAPISSSTGMVSQPRHDRRRSSSGSYYGAFSSSAFASPISHSSYTYNSDQVHNQHQYERCYQDDQKQQQKQEQRSQIQYHPQQQHFQHLLDPSMVPEITDIHVCPVCQRRFTRPFNLRSHIMTHTTARPFPCDECHWKFTRQHDLLRHKRAKHPGSVPPPTPKTPKTPKVNSVFPAQGPLNGGELPTVYQSSLSYDIHKYNRHKEAPYNGAINEDVYFRTFPSARSMADATHNESHIRRGSDDSGSSTSVNDRIVHHYHSDDNDSGSDSSDNKQDTGAGDDVFNNGEDSSPSRFLYLLITCLAIGGFLFGYDTGVVAGALLPIKDEFGLTSQEQEFVVGGTTLGAIIGGLLAGALSDLVGRKPVTLLSSVIFVVGAALMTFAHKYWFLLLGRVVVGVGVGLAALVVPLYIGELAPSAYRGRLVTINVLLITGGQLIAYLVSSALTDVTNGWRWMMAISAIPALFQLITLPFLPESPRYLVKKGDIAGAETVLRRCMGLSKANDNYIAREVESIKESLEMSHKTRYRDLLRKDLRRPLIIACFMQLWQQLSGFNTAMYYSATILKMAGFPNAKSATLFSLLIAATNMIMTIGFTVRQDECVQYGDNCAACLTDDRCFFADLSNTCQAMEWDGTGNRPIYNGACPNRSDGIKAGSWVALASLVFYVASYGLGLGNAPWLIQSELFPLDIRGKATGMATACNFAGNLIISLTFLTLTQRITATGTFWLYAVILVFAWLFVYFLVPETAGLDLEAIQELFRNETATKPISFSM</sequence>
<dbReference type="InterPro" id="IPR036259">
    <property type="entry name" value="MFS_trans_sf"/>
</dbReference>
<dbReference type="InterPro" id="IPR005829">
    <property type="entry name" value="Sugar_transporter_CS"/>
</dbReference>
<feature type="region of interest" description="Disordered" evidence="9">
    <location>
        <begin position="421"/>
        <end position="477"/>
    </location>
</feature>
<dbReference type="Pfam" id="PF00083">
    <property type="entry name" value="Sugar_tr"/>
    <property type="match status" value="2"/>
</dbReference>
<protein>
    <submittedName>
        <fullName evidence="13">Myo-inositol transporter</fullName>
    </submittedName>
</protein>
<comment type="similarity">
    <text evidence="2">Belongs to the major facilitator superfamily. Sugar transporter (TC 2.A.1.1) family.</text>
</comment>
<feature type="compositionally biased region" description="Basic and acidic residues" evidence="9">
    <location>
        <begin position="445"/>
        <end position="454"/>
    </location>
</feature>
<feature type="transmembrane region" description="Helical" evidence="10">
    <location>
        <begin position="528"/>
        <end position="547"/>
    </location>
</feature>
<dbReference type="Gene3D" id="1.20.1250.20">
    <property type="entry name" value="MFS general substrate transporter like domains"/>
    <property type="match status" value="2"/>
</dbReference>
<evidence type="ECO:0000313" key="13">
    <source>
        <dbReference type="EMBL" id="KAG0022618.1"/>
    </source>
</evidence>
<feature type="transmembrane region" description="Helical" evidence="10">
    <location>
        <begin position="915"/>
        <end position="933"/>
    </location>
</feature>
<dbReference type="SUPFAM" id="SSF57667">
    <property type="entry name" value="beta-beta-alpha zinc fingers"/>
    <property type="match status" value="1"/>
</dbReference>
<evidence type="ECO:0000256" key="2">
    <source>
        <dbReference type="ARBA" id="ARBA00010992"/>
    </source>
</evidence>
<dbReference type="PRINTS" id="PR00171">
    <property type="entry name" value="SUGRTRNSPORT"/>
</dbReference>
<keyword evidence="3" id="KW-0813">Transport</keyword>
<dbReference type="SUPFAM" id="SSF103473">
    <property type="entry name" value="MFS general substrate transporter"/>
    <property type="match status" value="1"/>
</dbReference>
<reference evidence="13" key="1">
    <citation type="journal article" date="2020" name="Fungal Divers.">
        <title>Resolving the Mortierellaceae phylogeny through synthesis of multi-gene phylogenetics and phylogenomics.</title>
        <authorList>
            <person name="Vandepol N."/>
            <person name="Liber J."/>
            <person name="Desiro A."/>
            <person name="Na H."/>
            <person name="Kennedy M."/>
            <person name="Barry K."/>
            <person name="Grigoriev I.V."/>
            <person name="Miller A.N."/>
            <person name="O'Donnell K."/>
            <person name="Stajich J.E."/>
            <person name="Bonito G."/>
        </authorList>
    </citation>
    <scope>NUCLEOTIDE SEQUENCE</scope>
    <source>
        <strain evidence="13">NRRL 2769</strain>
    </source>
</reference>
<feature type="region of interest" description="Disordered" evidence="9">
    <location>
        <begin position="105"/>
        <end position="176"/>
    </location>
</feature>
<keyword evidence="8" id="KW-0863">Zinc-finger</keyword>
<keyword evidence="8" id="KW-0479">Metal-binding</keyword>
<feature type="compositionally biased region" description="Basic and acidic residues" evidence="9">
    <location>
        <begin position="423"/>
        <end position="434"/>
    </location>
</feature>
<dbReference type="GO" id="GO:0016020">
    <property type="term" value="C:membrane"/>
    <property type="evidence" value="ECO:0007669"/>
    <property type="project" value="UniProtKB-SubCell"/>
</dbReference>
<dbReference type="PROSITE" id="PS00216">
    <property type="entry name" value="SUGAR_TRANSPORT_1"/>
    <property type="match status" value="1"/>
</dbReference>
<evidence type="ECO:0000256" key="10">
    <source>
        <dbReference type="SAM" id="Phobius"/>
    </source>
</evidence>
<dbReference type="PROSITE" id="PS00217">
    <property type="entry name" value="SUGAR_TRANSPORT_2"/>
    <property type="match status" value="1"/>
</dbReference>
<dbReference type="PROSITE" id="PS50850">
    <property type="entry name" value="MFS"/>
    <property type="match status" value="1"/>
</dbReference>
<feature type="region of interest" description="Disordered" evidence="9">
    <location>
        <begin position="195"/>
        <end position="217"/>
    </location>
</feature>
<dbReference type="InterPro" id="IPR003663">
    <property type="entry name" value="Sugar/inositol_transpt"/>
</dbReference>
<gene>
    <name evidence="13" type="primary">ITR2</name>
    <name evidence="13" type="ORF">BGZ80_011631</name>
</gene>
<feature type="compositionally biased region" description="Low complexity" evidence="9">
    <location>
        <begin position="142"/>
        <end position="151"/>
    </location>
</feature>
<evidence type="ECO:0000313" key="14">
    <source>
        <dbReference type="Proteomes" id="UP000703661"/>
    </source>
</evidence>
<dbReference type="Gene3D" id="3.30.160.60">
    <property type="entry name" value="Classic Zinc Finger"/>
    <property type="match status" value="2"/>
</dbReference>
<feature type="transmembrane region" description="Helical" evidence="10">
    <location>
        <begin position="883"/>
        <end position="903"/>
    </location>
</feature>
<feature type="non-terminal residue" evidence="13">
    <location>
        <position position="961"/>
    </location>
</feature>
<feature type="transmembrane region" description="Helical" evidence="10">
    <location>
        <begin position="846"/>
        <end position="863"/>
    </location>
</feature>
<dbReference type="GO" id="GO:0008270">
    <property type="term" value="F:zinc ion binding"/>
    <property type="evidence" value="ECO:0007669"/>
    <property type="project" value="UniProtKB-KW"/>
</dbReference>
<evidence type="ECO:0000256" key="8">
    <source>
        <dbReference type="PROSITE-ProRule" id="PRU00042"/>
    </source>
</evidence>
<dbReference type="PROSITE" id="PS00028">
    <property type="entry name" value="ZINC_FINGER_C2H2_1"/>
    <property type="match status" value="2"/>
</dbReference>
<feature type="transmembrane region" description="Helical" evidence="10">
    <location>
        <begin position="728"/>
        <end position="748"/>
    </location>
</feature>
<dbReference type="InterPro" id="IPR020846">
    <property type="entry name" value="MFS_dom"/>
</dbReference>
<evidence type="ECO:0000256" key="3">
    <source>
        <dbReference type="ARBA" id="ARBA00022448"/>
    </source>
</evidence>
<evidence type="ECO:0000256" key="9">
    <source>
        <dbReference type="SAM" id="MobiDB-lite"/>
    </source>
</evidence>
<feature type="compositionally biased region" description="Basic and acidic residues" evidence="9">
    <location>
        <begin position="117"/>
        <end position="128"/>
    </location>
</feature>
<comment type="caution">
    <text evidence="13">The sequence shown here is derived from an EMBL/GenBank/DDBJ whole genome shotgun (WGS) entry which is preliminary data.</text>
</comment>
<dbReference type="FunFam" id="1.20.1250.20:FF:000073">
    <property type="entry name" value="MFS myo-inositol transporter, putative"/>
    <property type="match status" value="1"/>
</dbReference>